<organism evidence="1 2">
    <name type="scientific">Scutellospora calospora</name>
    <dbReference type="NCBI Taxonomy" id="85575"/>
    <lineage>
        <taxon>Eukaryota</taxon>
        <taxon>Fungi</taxon>
        <taxon>Fungi incertae sedis</taxon>
        <taxon>Mucoromycota</taxon>
        <taxon>Glomeromycotina</taxon>
        <taxon>Glomeromycetes</taxon>
        <taxon>Diversisporales</taxon>
        <taxon>Gigasporaceae</taxon>
        <taxon>Scutellospora</taxon>
    </lineage>
</organism>
<evidence type="ECO:0000313" key="2">
    <source>
        <dbReference type="Proteomes" id="UP000789860"/>
    </source>
</evidence>
<protein>
    <submittedName>
        <fullName evidence="1">7865_t:CDS:1</fullName>
    </submittedName>
</protein>
<evidence type="ECO:0000313" key="1">
    <source>
        <dbReference type="EMBL" id="CAG8531208.1"/>
    </source>
</evidence>
<reference evidence="1" key="1">
    <citation type="submission" date="2021-06" db="EMBL/GenBank/DDBJ databases">
        <authorList>
            <person name="Kallberg Y."/>
            <person name="Tangrot J."/>
            <person name="Rosling A."/>
        </authorList>
    </citation>
    <scope>NUCLEOTIDE SEQUENCE</scope>
    <source>
        <strain evidence="1">AU212A</strain>
    </source>
</reference>
<keyword evidence="2" id="KW-1185">Reference proteome</keyword>
<comment type="caution">
    <text evidence="1">The sequence shown here is derived from an EMBL/GenBank/DDBJ whole genome shotgun (WGS) entry which is preliminary data.</text>
</comment>
<feature type="non-terminal residue" evidence="1">
    <location>
        <position position="293"/>
    </location>
</feature>
<dbReference type="EMBL" id="CAJVPM010006055">
    <property type="protein sequence ID" value="CAG8531208.1"/>
    <property type="molecule type" value="Genomic_DNA"/>
</dbReference>
<sequence length="293" mass="33877">MSELIRSYTVYKLLSIQWVVNYASNLINISEKSHLSWLTYWIIKKTIFAQFCETYEECVDTISKLKKQKIGTILGPSIETDLSQDGSSYTENDKKFNQITNEYLSCIQTTSKQPNNFAAIKISGLSDPVILKNLTLILNSLNKAFDQFDINQDGILDKLEFRNLFINVFGESETHKIDEFFNKADSNDDGLIDRLNYFKILLDYQNILQLINNNKNLNFFDQNMIKGFNQLLARLEQLCKAARQYNVKLLIDAEQNYFQPAIDYIAIELSSKYNKLPDESNPQGGPIIFNTYQ</sequence>
<accession>A0ACA9LLU8</accession>
<proteinExistence type="predicted"/>
<dbReference type="Proteomes" id="UP000789860">
    <property type="component" value="Unassembled WGS sequence"/>
</dbReference>
<name>A0ACA9LLU8_9GLOM</name>
<gene>
    <name evidence="1" type="ORF">SCALOS_LOCUS4466</name>
</gene>